<proteinExistence type="predicted"/>
<accession>A0ABP4TVR7</accession>
<comment type="caution">
    <text evidence="2">The sequence shown here is derived from an EMBL/GenBank/DDBJ whole genome shotgun (WGS) entry which is preliminary data.</text>
</comment>
<dbReference type="InterPro" id="IPR002145">
    <property type="entry name" value="CopG"/>
</dbReference>
<evidence type="ECO:0000313" key="3">
    <source>
        <dbReference type="Proteomes" id="UP001500280"/>
    </source>
</evidence>
<dbReference type="EMBL" id="BAAANF010000016">
    <property type="protein sequence ID" value="GAA1693770.1"/>
    <property type="molecule type" value="Genomic_DNA"/>
</dbReference>
<sequence length="84" mass="9334">MHPILPDSQHIHCTPYPTSHDLHPGSLPGMLGTVKRITVNLPDELDHRLRQDAAANDVTVSQLIREAIESYLANAPAEHIDQPR</sequence>
<organism evidence="2 3">
    <name type="scientific">Kribbella yunnanensis</name>
    <dbReference type="NCBI Taxonomy" id="190194"/>
    <lineage>
        <taxon>Bacteria</taxon>
        <taxon>Bacillati</taxon>
        <taxon>Actinomycetota</taxon>
        <taxon>Actinomycetes</taxon>
        <taxon>Propionibacteriales</taxon>
        <taxon>Kribbellaceae</taxon>
        <taxon>Kribbella</taxon>
    </lineage>
</organism>
<dbReference type="Gene3D" id="1.10.1220.10">
    <property type="entry name" value="Met repressor-like"/>
    <property type="match status" value="1"/>
</dbReference>
<name>A0ABP4TVR7_9ACTN</name>
<reference evidence="3" key="1">
    <citation type="journal article" date="2019" name="Int. J. Syst. Evol. Microbiol.">
        <title>The Global Catalogue of Microorganisms (GCM) 10K type strain sequencing project: providing services to taxonomists for standard genome sequencing and annotation.</title>
        <authorList>
            <consortium name="The Broad Institute Genomics Platform"/>
            <consortium name="The Broad Institute Genome Sequencing Center for Infectious Disease"/>
            <person name="Wu L."/>
            <person name="Ma J."/>
        </authorList>
    </citation>
    <scope>NUCLEOTIDE SEQUENCE [LARGE SCALE GENOMIC DNA]</scope>
    <source>
        <strain evidence="3">JCM 14307</strain>
    </source>
</reference>
<dbReference type="CDD" id="cd21631">
    <property type="entry name" value="RHH_CopG_NikR-like"/>
    <property type="match status" value="1"/>
</dbReference>
<evidence type="ECO:0000313" key="2">
    <source>
        <dbReference type="EMBL" id="GAA1693770.1"/>
    </source>
</evidence>
<keyword evidence="3" id="KW-1185">Reference proteome</keyword>
<gene>
    <name evidence="2" type="ORF">GCM10009745_44150</name>
</gene>
<protein>
    <recommendedName>
        <fullName evidence="1">Ribbon-helix-helix protein CopG domain-containing protein</fullName>
    </recommendedName>
</protein>
<dbReference type="InterPro" id="IPR013321">
    <property type="entry name" value="Arc_rbn_hlx_hlx"/>
</dbReference>
<evidence type="ECO:0000259" key="1">
    <source>
        <dbReference type="Pfam" id="PF01402"/>
    </source>
</evidence>
<dbReference type="SUPFAM" id="SSF47598">
    <property type="entry name" value="Ribbon-helix-helix"/>
    <property type="match status" value="1"/>
</dbReference>
<dbReference type="InterPro" id="IPR010985">
    <property type="entry name" value="Ribbon_hlx_hlx"/>
</dbReference>
<dbReference type="Proteomes" id="UP001500280">
    <property type="component" value="Unassembled WGS sequence"/>
</dbReference>
<dbReference type="Pfam" id="PF01402">
    <property type="entry name" value="RHH_1"/>
    <property type="match status" value="1"/>
</dbReference>
<feature type="domain" description="Ribbon-helix-helix protein CopG" evidence="1">
    <location>
        <begin position="35"/>
        <end position="73"/>
    </location>
</feature>